<dbReference type="Proteomes" id="UP000076770">
    <property type="component" value="Chromosome i"/>
</dbReference>
<evidence type="ECO:0000313" key="9">
    <source>
        <dbReference type="EMBL" id="AZF79988.1"/>
    </source>
</evidence>
<evidence type="ECO:0000313" key="24">
    <source>
        <dbReference type="Proteomes" id="UP000282269"/>
    </source>
</evidence>
<dbReference type="GeneID" id="15297711"/>
<dbReference type="Proteomes" id="UP000282269">
    <property type="component" value="Chromosome"/>
</dbReference>
<dbReference type="KEGG" id="ssoa:SULA_1880"/>
<evidence type="ECO:0008006" key="26">
    <source>
        <dbReference type="Google" id="ProtNLM"/>
    </source>
</evidence>
<evidence type="ECO:0000256" key="1">
    <source>
        <dbReference type="SAM" id="MobiDB-lite"/>
    </source>
</evidence>
<reference evidence="2" key="5">
    <citation type="submission" date="2018-10" db="EMBL/GenBank/DDBJ databases">
        <authorList>
            <person name="McCarthy S."/>
            <person name="Gradnigo J."/>
            <person name="Johnson T."/>
            <person name="Payne S."/>
            <person name="Lipzen A."/>
            <person name="Schackwitz W."/>
            <person name="Martin J."/>
            <person name="Moriyama E."/>
            <person name="Blum P."/>
        </authorList>
    </citation>
    <scope>NUCLEOTIDE SEQUENCE</scope>
    <source>
        <strain evidence="2">SARC-B</strain>
        <strain evidence="3">SARC-C</strain>
        <strain evidence="4">SULA</strain>
    </source>
</reference>
<dbReference type="Proteomes" id="UP000267993">
    <property type="component" value="Chromosome"/>
</dbReference>
<protein>
    <recommendedName>
        <fullName evidence="26">ArsR family transcriptional regulator</fullName>
    </recommendedName>
</protein>
<dbReference type="OrthoDB" id="40936at2157"/>
<evidence type="ECO:0000313" key="18">
    <source>
        <dbReference type="Proteomes" id="UP000267993"/>
    </source>
</evidence>
<dbReference type="EMBL" id="CP033239">
    <property type="protein sequence ID" value="AZF79988.1"/>
    <property type="molecule type" value="Genomic_DNA"/>
</dbReference>
<organism evidence="2 15">
    <name type="scientific">Saccharolobus solfataricus</name>
    <name type="common">Sulfolobus solfataricus</name>
    <dbReference type="NCBI Taxonomy" id="2287"/>
    <lineage>
        <taxon>Archaea</taxon>
        <taxon>Thermoproteota</taxon>
        <taxon>Thermoprotei</taxon>
        <taxon>Sulfolobales</taxon>
        <taxon>Sulfolobaceae</taxon>
        <taxon>Saccharolobus</taxon>
    </lineage>
</organism>
<dbReference type="Proteomes" id="UP000033106">
    <property type="component" value="Chromosome"/>
</dbReference>
<reference evidence="14 15" key="1">
    <citation type="journal article" date="2015" name="Genome Announc.">
        <title>Complete Genome Sequence of Sulfolobus solfataricus Strain 98/2 and Evolved Derivatives.</title>
        <authorList>
            <person name="McCarthy S."/>
            <person name="Gradnigo J."/>
            <person name="Johnson T."/>
            <person name="Payne S."/>
            <person name="Lipzen A."/>
            <person name="Martin J."/>
            <person name="Schackwitz W."/>
            <person name="Moriyama E."/>
            <person name="Blum P."/>
        </authorList>
    </citation>
    <scope>NUCLEOTIDE SEQUENCE [LARGE SCALE GENOMIC DNA]</scope>
    <source>
        <strain evidence="14">98/2 SULC</strain>
        <strain evidence="2">SARC-B</strain>
        <strain evidence="3">SARC-C</strain>
        <strain evidence="4 16">SULA</strain>
        <strain evidence="15">SULB</strain>
    </source>
</reference>
<reference evidence="18 19" key="4">
    <citation type="journal article" date="2018" name="Proc. Natl. Acad. Sci. U.S.A.">
        <title>Nonmutational mechanism of inheritance in the Archaeon Sulfolobus solfataricus.</title>
        <authorList>
            <person name="Payne S."/>
            <person name="McCarthy S."/>
            <person name="Johnson T."/>
            <person name="North E."/>
            <person name="Blum P."/>
        </authorList>
    </citation>
    <scope>NUCLEOTIDE SEQUENCE [LARGE SCALE GENOMIC DNA]</scope>
    <source>
        <strain evidence="6 18">SARC-H</strain>
        <strain evidence="7 22">SARC-I</strain>
        <strain evidence="9 23">SARC-N</strain>
        <strain evidence="10 24">SARC-O</strain>
        <strain evidence="11 19">SUL120</strain>
        <strain evidence="5 20">SULG</strain>
        <strain evidence="8 21">SULM</strain>
    </source>
</reference>
<evidence type="ECO:0000313" key="20">
    <source>
        <dbReference type="Proteomes" id="UP000273194"/>
    </source>
</evidence>
<evidence type="ECO:0000313" key="14">
    <source>
        <dbReference type="Proteomes" id="UP000033057"/>
    </source>
</evidence>
<proteinExistence type="predicted"/>
<dbReference type="Proteomes" id="UP000273194">
    <property type="component" value="Chromosome"/>
</dbReference>
<evidence type="ECO:0000313" key="10">
    <source>
        <dbReference type="EMBL" id="AZF82595.1"/>
    </source>
</evidence>
<dbReference type="EMBL" id="CP011057">
    <property type="protein sequence ID" value="AKA80474.1"/>
    <property type="molecule type" value="Genomic_DNA"/>
</dbReference>
<dbReference type="Proteomes" id="UP000033085">
    <property type="component" value="Chromosome"/>
</dbReference>
<evidence type="ECO:0000313" key="3">
    <source>
        <dbReference type="EMBL" id="AKA77781.1"/>
    </source>
</evidence>
<evidence type="ECO:0000313" key="23">
    <source>
        <dbReference type="Proteomes" id="UP000278715"/>
    </source>
</evidence>
<dbReference type="EMBL" id="CP033237">
    <property type="protein sequence ID" value="AZF74776.1"/>
    <property type="molecule type" value="Genomic_DNA"/>
</dbReference>
<reference evidence="17" key="3">
    <citation type="submission" date="2016-04" db="EMBL/GenBank/DDBJ databases">
        <authorList>
            <person name="Shah S.A."/>
            <person name="Garrett R.A."/>
        </authorList>
    </citation>
    <scope>NUCLEOTIDE SEQUENCE [LARGE SCALE GENOMIC DNA]</scope>
    <source>
        <strain evidence="17">ATCC 35091 / DSM 1616 / JCM 8930 / NBRC 15331 / P1</strain>
    </source>
</reference>
<evidence type="ECO:0000313" key="5">
    <source>
        <dbReference type="EMBL" id="AZF69536.1"/>
    </source>
</evidence>
<dbReference type="Proteomes" id="UP000594632">
    <property type="component" value="Chromosome"/>
</dbReference>
<name>A0A0E3MBJ7_SACSO</name>
<evidence type="ECO:0000313" key="11">
    <source>
        <dbReference type="EMBL" id="AZF85202.1"/>
    </source>
</evidence>
<evidence type="ECO:0000313" key="2">
    <source>
        <dbReference type="EMBL" id="AKA75088.1"/>
    </source>
</evidence>
<dbReference type="EMBL" id="CP033235">
    <property type="protein sequence ID" value="AZF69536.1"/>
    <property type="molecule type" value="Genomic_DNA"/>
</dbReference>
<evidence type="ECO:0000313" key="15">
    <source>
        <dbReference type="Proteomes" id="UP000033085"/>
    </source>
</evidence>
<reference evidence="12 25" key="6">
    <citation type="journal article" date="2020" name="Nat. Commun.">
        <title>The structures of two archaeal type IV pili illuminate evolutionary relationships.</title>
        <authorList>
            <person name="Wang F."/>
            <person name="Baquero D.P."/>
            <person name="Su Z."/>
            <person name="Beltran L.C."/>
            <person name="Prangishvili D."/>
            <person name="Krupovic M."/>
            <person name="Egelman E.H."/>
        </authorList>
    </citation>
    <scope>NUCLEOTIDE SEQUENCE [LARGE SCALE GENOMIC DNA]</scope>
    <source>
        <strain evidence="12 25">POZ149</strain>
    </source>
</reference>
<dbReference type="EMBL" id="CP033238">
    <property type="protein sequence ID" value="AZF77383.1"/>
    <property type="molecule type" value="Genomic_DNA"/>
</dbReference>
<dbReference type="Proteomes" id="UP000269431">
    <property type="component" value="Chromosome"/>
</dbReference>
<dbReference type="Proteomes" id="UP000278715">
    <property type="component" value="Chromosome"/>
</dbReference>
<dbReference type="RefSeq" id="WP_009992281.1">
    <property type="nucleotide sequence ID" value="NZ_CP011055.2"/>
</dbReference>
<evidence type="ECO:0000313" key="12">
    <source>
        <dbReference type="EMBL" id="QPG51051.1"/>
    </source>
</evidence>
<dbReference type="Proteomes" id="UP000033057">
    <property type="component" value="Chromosome"/>
</dbReference>
<dbReference type="Proteomes" id="UP000273443">
    <property type="component" value="Chromosome"/>
</dbReference>
<evidence type="ECO:0000313" key="7">
    <source>
        <dbReference type="EMBL" id="AZF74776.1"/>
    </source>
</evidence>
<evidence type="ECO:0000313" key="17">
    <source>
        <dbReference type="Proteomes" id="UP000076770"/>
    </source>
</evidence>
<dbReference type="EMBL" id="CP050869">
    <property type="protein sequence ID" value="QPG51051.1"/>
    <property type="molecule type" value="Genomic_DNA"/>
</dbReference>
<dbReference type="EMBL" id="CP033236">
    <property type="protein sequence ID" value="AZF72156.1"/>
    <property type="molecule type" value="Genomic_DNA"/>
</dbReference>
<evidence type="ECO:0000313" key="21">
    <source>
        <dbReference type="Proteomes" id="UP000273443"/>
    </source>
</evidence>
<evidence type="ECO:0000313" key="25">
    <source>
        <dbReference type="Proteomes" id="UP000594632"/>
    </source>
</evidence>
<dbReference type="KEGG" id="ssol:SULB_1881"/>
<evidence type="ECO:0000313" key="19">
    <source>
        <dbReference type="Proteomes" id="UP000269431"/>
    </source>
</evidence>
<dbReference type="EMBL" id="CP011055">
    <property type="protein sequence ID" value="AKA75088.1"/>
    <property type="molecule type" value="Genomic_DNA"/>
</dbReference>
<reference evidence="13" key="2">
    <citation type="submission" date="2016-04" db="EMBL/GenBank/DDBJ databases">
        <authorList>
            <person name="Evans L.H."/>
            <person name="Alamgir A."/>
            <person name="Owens N."/>
            <person name="Weber N.D."/>
            <person name="Virtaneva K."/>
            <person name="Barbian K."/>
            <person name="Babar A."/>
            <person name="Rosenke K."/>
        </authorList>
    </citation>
    <scope>NUCLEOTIDE SEQUENCE</scope>
    <source>
        <strain evidence="13">P1</strain>
    </source>
</reference>
<gene>
    <name evidence="12" type="ORF">HFC64_15605</name>
    <name evidence="13" type="ORF">SSOP1_0903</name>
    <name evidence="4" type="ORF">SULA_1880</name>
    <name evidence="2" type="ORF">SULB_1881</name>
    <name evidence="3" type="ORF">SULC_1879</name>
    <name evidence="5" type="ORF">SULG_09450</name>
    <name evidence="6" type="ORF">SULH_09450</name>
    <name evidence="7" type="ORF">SULI_09450</name>
    <name evidence="8" type="ORF">SULM_09440</name>
    <name evidence="9" type="ORF">SULN_09440</name>
    <name evidence="10" type="ORF">SULO_09450</name>
    <name evidence="11" type="ORF">SULZ_09375</name>
</gene>
<evidence type="ECO:0000313" key="13">
    <source>
        <dbReference type="EMBL" id="SAI84457.1"/>
    </source>
</evidence>
<evidence type="ECO:0000313" key="22">
    <source>
        <dbReference type="Proteomes" id="UP000275843"/>
    </source>
</evidence>
<feature type="region of interest" description="Disordered" evidence="1">
    <location>
        <begin position="1"/>
        <end position="20"/>
    </location>
</feature>
<evidence type="ECO:0000313" key="8">
    <source>
        <dbReference type="EMBL" id="AZF77383.1"/>
    </source>
</evidence>
<dbReference type="Proteomes" id="UP000275843">
    <property type="component" value="Chromosome"/>
</dbReference>
<evidence type="ECO:0000313" key="16">
    <source>
        <dbReference type="Proteomes" id="UP000033106"/>
    </source>
</evidence>
<dbReference type="OMA" id="HEIKYFS"/>
<dbReference type="EMBL" id="CP033241">
    <property type="protein sequence ID" value="AZF85202.1"/>
    <property type="molecule type" value="Genomic_DNA"/>
</dbReference>
<dbReference type="KEGG" id="ssof:SULC_1879"/>
<evidence type="ECO:0000313" key="6">
    <source>
        <dbReference type="EMBL" id="AZF72156.1"/>
    </source>
</evidence>
<dbReference type="AlphaFoldDB" id="A0A0E3MBJ7"/>
<dbReference type="EMBL" id="CP033240">
    <property type="protein sequence ID" value="AZF82595.1"/>
    <property type="molecule type" value="Genomic_DNA"/>
</dbReference>
<sequence>MSNETKKRGKKSASNSGNVENKLKVVYSDKDVIVMTAPNEDELKQILLDLLNEKPMNLKELHSMLSGIASEDKIRRALADLVEKGKINLSEDGRYVKLGTE</sequence>
<evidence type="ECO:0000313" key="4">
    <source>
        <dbReference type="EMBL" id="AKA80474.1"/>
    </source>
</evidence>
<dbReference type="EMBL" id="CP011056">
    <property type="protein sequence ID" value="AKA77781.1"/>
    <property type="molecule type" value="Genomic_DNA"/>
</dbReference>
<dbReference type="EMBL" id="LT549890">
    <property type="protein sequence ID" value="SAI84457.1"/>
    <property type="molecule type" value="Genomic_DNA"/>
</dbReference>
<dbReference type="PATRIC" id="fig|2287.6.peg.1934"/>
<accession>A0A0E3MBJ7</accession>